<feature type="domain" description="KIB1-4 beta-propeller" evidence="1">
    <location>
        <begin position="12"/>
        <end position="273"/>
    </location>
</feature>
<dbReference type="PANTHER" id="PTHR44259:SF15">
    <property type="entry name" value="F-BOX PROTEIN KIB2-RELATED"/>
    <property type="match status" value="1"/>
</dbReference>
<accession>A0A8X7WAI9</accession>
<evidence type="ECO:0000313" key="2">
    <source>
        <dbReference type="EMBL" id="KAG2327138.1"/>
    </source>
</evidence>
<dbReference type="InterPro" id="IPR050942">
    <property type="entry name" value="F-box_BR-signaling"/>
</dbReference>
<reference evidence="2 3" key="1">
    <citation type="submission" date="2020-02" db="EMBL/GenBank/DDBJ databases">
        <authorList>
            <person name="Ma Q."/>
            <person name="Huang Y."/>
            <person name="Song X."/>
            <person name="Pei D."/>
        </authorList>
    </citation>
    <scope>NUCLEOTIDE SEQUENCE [LARGE SCALE GENOMIC DNA]</scope>
    <source>
        <strain evidence="2">Sxm20200214</strain>
        <tissue evidence="2">Leaf</tissue>
    </source>
</reference>
<organism evidence="2 3">
    <name type="scientific">Brassica carinata</name>
    <name type="common">Ethiopian mustard</name>
    <name type="synonym">Abyssinian cabbage</name>
    <dbReference type="NCBI Taxonomy" id="52824"/>
    <lineage>
        <taxon>Eukaryota</taxon>
        <taxon>Viridiplantae</taxon>
        <taxon>Streptophyta</taxon>
        <taxon>Embryophyta</taxon>
        <taxon>Tracheophyta</taxon>
        <taxon>Spermatophyta</taxon>
        <taxon>Magnoliopsida</taxon>
        <taxon>eudicotyledons</taxon>
        <taxon>Gunneridae</taxon>
        <taxon>Pentapetalae</taxon>
        <taxon>rosids</taxon>
        <taxon>malvids</taxon>
        <taxon>Brassicales</taxon>
        <taxon>Brassicaceae</taxon>
        <taxon>Brassiceae</taxon>
        <taxon>Brassica</taxon>
    </lineage>
</organism>
<dbReference type="Pfam" id="PF03478">
    <property type="entry name" value="Beta-prop_KIB1-4"/>
    <property type="match status" value="1"/>
</dbReference>
<evidence type="ECO:0000259" key="1">
    <source>
        <dbReference type="Pfam" id="PF03478"/>
    </source>
</evidence>
<keyword evidence="3" id="KW-1185">Reference proteome</keyword>
<gene>
    <name evidence="2" type="ORF">Bca52824_009866</name>
</gene>
<dbReference type="PANTHER" id="PTHR44259">
    <property type="entry name" value="OS07G0183000 PROTEIN-RELATED"/>
    <property type="match status" value="1"/>
</dbReference>
<dbReference type="EMBL" id="JAAMPC010000002">
    <property type="protein sequence ID" value="KAG2327138.1"/>
    <property type="molecule type" value="Genomic_DNA"/>
</dbReference>
<dbReference type="AlphaFoldDB" id="A0A8X7WAI9"/>
<evidence type="ECO:0000313" key="3">
    <source>
        <dbReference type="Proteomes" id="UP000886595"/>
    </source>
</evidence>
<comment type="caution">
    <text evidence="2">The sequence shown here is derived from an EMBL/GenBank/DDBJ whole genome shotgun (WGS) entry which is preliminary data.</text>
</comment>
<proteinExistence type="predicted"/>
<protein>
    <recommendedName>
        <fullName evidence="1">KIB1-4 beta-propeller domain-containing protein</fullName>
    </recommendedName>
</protein>
<dbReference type="InterPro" id="IPR005174">
    <property type="entry name" value="KIB1-4_b-propeller"/>
</dbReference>
<dbReference type="Proteomes" id="UP000886595">
    <property type="component" value="Unassembled WGS sequence"/>
</dbReference>
<name>A0A8X7WAI9_BRACI</name>
<sequence>MYTSQQDLGGVGSVCVATHEYWLLMRNPRFDLYIVNLLTGQRINLPPPESQRGKTNLERIGADKFRAEQFYVSSYIRGDTIGFEIKSPRLWVDEGGKDYFVVSLRPFCFHSSFATQYTLICKRGDHSWTRIPDCSPCRDMVYSHPKLYVYRYDAIQIFDFSSSSSRDPPEPHVYEASFSSNIFETVPLTIDCTEKKNIVLSVTGLVLMVVSVMSRCRQNWSFGIYKKSSRWTGWDKVKSLGDEAMLLDLGITVPAKDIQGVNADCIYFSGGEDDELYSPQRLMPNYVLFQYIRLCGYAYSHHLPNNCKKPEKILSLYDSKTNLVSVFTRGENSDDPAVKIRLSTRRLASTISRQFPSDVLFTVAACSSVEGSILAGVRPSHKSRSYFFFTPRYGPGKIGKNRVIWVESNGSLTGERTTTFSLKTQKKMGSGAVLQIHGIGKITDNDTVVQYADGNMVYNFREEFAENLQKIPKPFPPMLKCLMDFEHSLRTPGNNYLGPDSTYKAFPSYVKEVATSSLWSMLQLCSMLGEQGLLDIISMEIGQRINKLVKYGVEAVKKAMVGP</sequence>